<protein>
    <submittedName>
        <fullName evidence="1">Transmembrane protein, putative</fullName>
    </submittedName>
</protein>
<dbReference type="PaxDb" id="3880-AES94534"/>
<dbReference type="Proteomes" id="UP000265566">
    <property type="component" value="Chromosome 5"/>
</dbReference>
<keyword evidence="1" id="KW-0472">Membrane</keyword>
<dbReference type="HOGENOM" id="CLU_3090269_0_0_1"/>
<dbReference type="Gramene" id="rna28887">
    <property type="protein sequence ID" value="RHN53921.1"/>
    <property type="gene ID" value="gene28887"/>
</dbReference>
<dbReference type="AlphaFoldDB" id="G7K2I3"/>
<name>G7K2I3_MEDTR</name>
<dbReference type="EMBL" id="CM001221">
    <property type="protein sequence ID" value="AES94534.1"/>
    <property type="molecule type" value="Genomic_DNA"/>
</dbReference>
<gene>
    <name evidence="1" type="ordered locus">MTR_5g015470</name>
    <name evidence="2" type="ORF">MtrunA17_Chr5g0401111</name>
</gene>
<keyword evidence="4" id="KW-1185">Reference proteome</keyword>
<evidence type="ECO:0000313" key="3">
    <source>
        <dbReference type="EnsemblPlants" id="AES94534"/>
    </source>
</evidence>
<evidence type="ECO:0000313" key="5">
    <source>
        <dbReference type="Proteomes" id="UP000265566"/>
    </source>
</evidence>
<dbReference type="Proteomes" id="UP000002051">
    <property type="component" value="Chromosome 5"/>
</dbReference>
<reference evidence="1 4" key="2">
    <citation type="journal article" date="2014" name="BMC Genomics">
        <title>An improved genome release (version Mt4.0) for the model legume Medicago truncatula.</title>
        <authorList>
            <person name="Tang H."/>
            <person name="Krishnakumar V."/>
            <person name="Bidwell S."/>
            <person name="Rosen B."/>
            <person name="Chan A."/>
            <person name="Zhou S."/>
            <person name="Gentzbittel L."/>
            <person name="Childs K.L."/>
            <person name="Yandell M."/>
            <person name="Gundlach H."/>
            <person name="Mayer K.F."/>
            <person name="Schwartz D.C."/>
            <person name="Town C.D."/>
        </authorList>
    </citation>
    <scope>GENOME REANNOTATION</scope>
    <source>
        <strain evidence="3 4">cv. Jemalong A17</strain>
    </source>
</reference>
<organism evidence="1 4">
    <name type="scientific">Medicago truncatula</name>
    <name type="common">Barrel medic</name>
    <name type="synonym">Medicago tribuloides</name>
    <dbReference type="NCBI Taxonomy" id="3880"/>
    <lineage>
        <taxon>Eukaryota</taxon>
        <taxon>Viridiplantae</taxon>
        <taxon>Streptophyta</taxon>
        <taxon>Embryophyta</taxon>
        <taxon>Tracheophyta</taxon>
        <taxon>Spermatophyta</taxon>
        <taxon>Magnoliopsida</taxon>
        <taxon>eudicotyledons</taxon>
        <taxon>Gunneridae</taxon>
        <taxon>Pentapetalae</taxon>
        <taxon>rosids</taxon>
        <taxon>fabids</taxon>
        <taxon>Fabales</taxon>
        <taxon>Fabaceae</taxon>
        <taxon>Papilionoideae</taxon>
        <taxon>50 kb inversion clade</taxon>
        <taxon>NPAAA clade</taxon>
        <taxon>Hologalegina</taxon>
        <taxon>IRL clade</taxon>
        <taxon>Trifolieae</taxon>
        <taxon>Medicago</taxon>
    </lineage>
</organism>
<reference evidence="1 4" key="1">
    <citation type="journal article" date="2011" name="Nature">
        <title>The Medicago genome provides insight into the evolution of rhizobial symbioses.</title>
        <authorList>
            <person name="Young N.D."/>
            <person name="Debelle F."/>
            <person name="Oldroyd G.E."/>
            <person name="Geurts R."/>
            <person name="Cannon S.B."/>
            <person name="Udvardi M.K."/>
            <person name="Benedito V.A."/>
            <person name="Mayer K.F."/>
            <person name="Gouzy J."/>
            <person name="Schoof H."/>
            <person name="Van de Peer Y."/>
            <person name="Proost S."/>
            <person name="Cook D.R."/>
            <person name="Meyers B.C."/>
            <person name="Spannagl M."/>
            <person name="Cheung F."/>
            <person name="De Mita S."/>
            <person name="Krishnakumar V."/>
            <person name="Gundlach H."/>
            <person name="Zhou S."/>
            <person name="Mudge J."/>
            <person name="Bharti A.K."/>
            <person name="Murray J.D."/>
            <person name="Naoumkina M.A."/>
            <person name="Rosen B."/>
            <person name="Silverstein K.A."/>
            <person name="Tang H."/>
            <person name="Rombauts S."/>
            <person name="Zhao P.X."/>
            <person name="Zhou P."/>
            <person name="Barbe V."/>
            <person name="Bardou P."/>
            <person name="Bechner M."/>
            <person name="Bellec A."/>
            <person name="Berger A."/>
            <person name="Berges H."/>
            <person name="Bidwell S."/>
            <person name="Bisseling T."/>
            <person name="Choisne N."/>
            <person name="Couloux A."/>
            <person name="Denny R."/>
            <person name="Deshpande S."/>
            <person name="Dai X."/>
            <person name="Doyle J.J."/>
            <person name="Dudez A.M."/>
            <person name="Farmer A.D."/>
            <person name="Fouteau S."/>
            <person name="Franken C."/>
            <person name="Gibelin C."/>
            <person name="Gish J."/>
            <person name="Goldstein S."/>
            <person name="Gonzalez A.J."/>
            <person name="Green P.J."/>
            <person name="Hallab A."/>
            <person name="Hartog M."/>
            <person name="Hua A."/>
            <person name="Humphray S.J."/>
            <person name="Jeong D.H."/>
            <person name="Jing Y."/>
            <person name="Jocker A."/>
            <person name="Kenton S.M."/>
            <person name="Kim D.J."/>
            <person name="Klee K."/>
            <person name="Lai H."/>
            <person name="Lang C."/>
            <person name="Lin S."/>
            <person name="Macmil S.L."/>
            <person name="Magdelenat G."/>
            <person name="Matthews L."/>
            <person name="McCorrison J."/>
            <person name="Monaghan E.L."/>
            <person name="Mun J.H."/>
            <person name="Najar F.Z."/>
            <person name="Nicholson C."/>
            <person name="Noirot C."/>
            <person name="O'Bleness M."/>
            <person name="Paule C.R."/>
            <person name="Poulain J."/>
            <person name="Prion F."/>
            <person name="Qin B."/>
            <person name="Qu C."/>
            <person name="Retzel E.F."/>
            <person name="Riddle C."/>
            <person name="Sallet E."/>
            <person name="Samain S."/>
            <person name="Samson N."/>
            <person name="Sanders I."/>
            <person name="Saurat O."/>
            <person name="Scarpelli C."/>
            <person name="Schiex T."/>
            <person name="Segurens B."/>
            <person name="Severin A.J."/>
            <person name="Sherrier D.J."/>
            <person name="Shi R."/>
            <person name="Sims S."/>
            <person name="Singer S.R."/>
            <person name="Sinharoy S."/>
            <person name="Sterck L."/>
            <person name="Viollet A."/>
            <person name="Wang B.B."/>
            <person name="Wang K."/>
            <person name="Wang M."/>
            <person name="Wang X."/>
            <person name="Warfsmann J."/>
            <person name="Weissenbach J."/>
            <person name="White D.D."/>
            <person name="White J.D."/>
            <person name="Wiley G.B."/>
            <person name="Wincker P."/>
            <person name="Xing Y."/>
            <person name="Yang L."/>
            <person name="Yao Z."/>
            <person name="Ying F."/>
            <person name="Zhai J."/>
            <person name="Zhou L."/>
            <person name="Zuber A."/>
            <person name="Denarie J."/>
            <person name="Dixon R.A."/>
            <person name="May G.D."/>
            <person name="Schwartz D.C."/>
            <person name="Rogers J."/>
            <person name="Quetier F."/>
            <person name="Town C.D."/>
            <person name="Roe B.A."/>
        </authorList>
    </citation>
    <scope>NUCLEOTIDE SEQUENCE [LARGE SCALE GENOMIC DNA]</scope>
    <source>
        <strain evidence="1">A17</strain>
        <strain evidence="3 4">cv. Jemalong A17</strain>
    </source>
</reference>
<evidence type="ECO:0000313" key="4">
    <source>
        <dbReference type="Proteomes" id="UP000002051"/>
    </source>
</evidence>
<reference evidence="2" key="5">
    <citation type="journal article" date="2018" name="Nat. Plants">
        <title>Whole-genome landscape of Medicago truncatula symbiotic genes.</title>
        <authorList>
            <person name="Pecrix Y."/>
            <person name="Gamas P."/>
            <person name="Carrere S."/>
        </authorList>
    </citation>
    <scope>NUCLEOTIDE SEQUENCE</scope>
    <source>
        <tissue evidence="2">Leaves</tissue>
    </source>
</reference>
<dbReference type="EMBL" id="PSQE01000005">
    <property type="protein sequence ID" value="RHN53921.1"/>
    <property type="molecule type" value="Genomic_DNA"/>
</dbReference>
<reference evidence="3" key="3">
    <citation type="submission" date="2015-04" db="UniProtKB">
        <authorList>
            <consortium name="EnsemblPlants"/>
        </authorList>
    </citation>
    <scope>IDENTIFICATION</scope>
    <source>
        <strain evidence="3">cv. Jemalong A17</strain>
    </source>
</reference>
<accession>G7K2I3</accession>
<evidence type="ECO:0000313" key="2">
    <source>
        <dbReference type="EMBL" id="RHN53921.1"/>
    </source>
</evidence>
<keyword evidence="1" id="KW-0812">Transmembrane</keyword>
<reference evidence="5" key="4">
    <citation type="journal article" date="2018" name="Nat. Plants">
        <title>Whole-genome landscape of Medicago truncatula symbiotic genes.</title>
        <authorList>
            <person name="Pecrix Y."/>
            <person name="Staton S.E."/>
            <person name="Sallet E."/>
            <person name="Lelandais-Briere C."/>
            <person name="Moreau S."/>
            <person name="Carrere S."/>
            <person name="Blein T."/>
            <person name="Jardinaud M.F."/>
            <person name="Latrasse D."/>
            <person name="Zouine M."/>
            <person name="Zahm M."/>
            <person name="Kreplak J."/>
            <person name="Mayjonade B."/>
            <person name="Satge C."/>
            <person name="Perez M."/>
            <person name="Cauet S."/>
            <person name="Marande W."/>
            <person name="Chantry-Darmon C."/>
            <person name="Lopez-Roques C."/>
            <person name="Bouchez O."/>
            <person name="Berard A."/>
            <person name="Debelle F."/>
            <person name="Munos S."/>
            <person name="Bendahmane A."/>
            <person name="Berges H."/>
            <person name="Niebel A."/>
            <person name="Buitink J."/>
            <person name="Frugier F."/>
            <person name="Benhamed M."/>
            <person name="Crespi M."/>
            <person name="Gouzy J."/>
            <person name="Gamas P."/>
        </authorList>
    </citation>
    <scope>NUCLEOTIDE SEQUENCE [LARGE SCALE GENOMIC DNA]</scope>
    <source>
        <strain evidence="5">cv. Jemalong A17</strain>
    </source>
</reference>
<evidence type="ECO:0000313" key="1">
    <source>
        <dbReference type="EMBL" id="AES94534.1"/>
    </source>
</evidence>
<proteinExistence type="predicted"/>
<dbReference type="EnsemblPlants" id="AES94534">
    <property type="protein sequence ID" value="AES94534"/>
    <property type="gene ID" value="MTR_5g015470"/>
</dbReference>
<sequence length="52" mass="6002">MFSRRQQRHEDFASDDIHILSKTLVDVTCNAATYMIIYIIVGRVSKPSPTLY</sequence>